<dbReference type="InterPro" id="IPR029058">
    <property type="entry name" value="AB_hydrolase_fold"/>
</dbReference>
<dbReference type="GO" id="GO:0005764">
    <property type="term" value="C:lysosome"/>
    <property type="evidence" value="ECO:0007669"/>
    <property type="project" value="UniProtKB-SubCell"/>
</dbReference>
<comment type="function">
    <text evidence="9">Catalyzes the cleavage of thioester bonds from S-palmitoyl-CoA or S-palmitoyl-N-acetylcysteamine (unbranched structures) but does not have activity against palmitoylcysteine or palmitoylated proteins, branched structures or bulky head groups. Conversely, hydrolyzes both long and short chain fatty acyl-CoA substrate.</text>
</comment>
<dbReference type="GO" id="GO:0016790">
    <property type="term" value="F:thiolester hydrolase activity"/>
    <property type="evidence" value="ECO:0007669"/>
    <property type="project" value="TreeGrafter"/>
</dbReference>
<dbReference type="FunFam" id="3.40.50.1820:FF:000037">
    <property type="entry name" value="Lysosomal thioesterase PPT2 homolog"/>
    <property type="match status" value="1"/>
</dbReference>
<evidence type="ECO:0000256" key="4">
    <source>
        <dbReference type="ARBA" id="ARBA00022801"/>
    </source>
</evidence>
<keyword evidence="6" id="KW-0458">Lysosome</keyword>
<dbReference type="EMBL" id="GBRD01001042">
    <property type="protein sequence ID" value="JAG64779.1"/>
    <property type="molecule type" value="Transcribed_RNA"/>
</dbReference>
<name>A0A0K8TH02_LYGHE</name>
<dbReference type="Gene3D" id="3.40.50.1820">
    <property type="entry name" value="alpha/beta hydrolase"/>
    <property type="match status" value="1"/>
</dbReference>
<evidence type="ECO:0000256" key="1">
    <source>
        <dbReference type="ARBA" id="ARBA00004371"/>
    </source>
</evidence>
<keyword evidence="3 10" id="KW-0732">Signal</keyword>
<dbReference type="SUPFAM" id="SSF53474">
    <property type="entry name" value="alpha/beta-Hydrolases"/>
    <property type="match status" value="1"/>
</dbReference>
<dbReference type="AlphaFoldDB" id="A0A0K8TH02"/>
<keyword evidence="5" id="KW-0325">Glycoprotein</keyword>
<dbReference type="PANTHER" id="PTHR11247:SF27">
    <property type="entry name" value="LYSOSOMAL THIOESTERASE PPT2"/>
    <property type="match status" value="1"/>
</dbReference>
<reference evidence="11" key="1">
    <citation type="submission" date="2014-09" db="EMBL/GenBank/DDBJ databases">
        <authorList>
            <person name="Magalhaes I.L.F."/>
            <person name="Oliveira U."/>
            <person name="Santos F.R."/>
            <person name="Vidigal T.H.D.A."/>
            <person name="Brescovit A.D."/>
            <person name="Santos A.J."/>
        </authorList>
    </citation>
    <scope>NUCLEOTIDE SEQUENCE</scope>
</reference>
<keyword evidence="4" id="KW-0378">Hydrolase</keyword>
<evidence type="ECO:0000256" key="3">
    <source>
        <dbReference type="ARBA" id="ARBA00022729"/>
    </source>
</evidence>
<feature type="chain" id="PRO_5015042180" description="palmitoyl-CoA hydrolase" evidence="10">
    <location>
        <begin position="21"/>
        <end position="288"/>
    </location>
</feature>
<organism evidence="11">
    <name type="scientific">Lygus hesperus</name>
    <name type="common">Western plant bug</name>
    <dbReference type="NCBI Taxonomy" id="30085"/>
    <lineage>
        <taxon>Eukaryota</taxon>
        <taxon>Metazoa</taxon>
        <taxon>Ecdysozoa</taxon>
        <taxon>Arthropoda</taxon>
        <taxon>Hexapoda</taxon>
        <taxon>Insecta</taxon>
        <taxon>Pterygota</taxon>
        <taxon>Neoptera</taxon>
        <taxon>Paraneoptera</taxon>
        <taxon>Hemiptera</taxon>
        <taxon>Heteroptera</taxon>
        <taxon>Panheteroptera</taxon>
        <taxon>Cimicomorpha</taxon>
        <taxon>Miridae</taxon>
        <taxon>Mirini</taxon>
        <taxon>Lygus</taxon>
    </lineage>
</organism>
<evidence type="ECO:0000256" key="10">
    <source>
        <dbReference type="SAM" id="SignalP"/>
    </source>
</evidence>
<comment type="catalytic activity">
    <reaction evidence="8">
        <text>S-hexadecanoyl-N-acetylcysteamine + H2O = N-acetylcysteamine + hexadecanoate + H(+)</text>
        <dbReference type="Rhea" id="RHEA:84099"/>
        <dbReference type="ChEBI" id="CHEBI:7896"/>
        <dbReference type="ChEBI" id="CHEBI:15377"/>
        <dbReference type="ChEBI" id="CHEBI:15378"/>
        <dbReference type="ChEBI" id="CHEBI:74410"/>
        <dbReference type="ChEBI" id="CHEBI:233601"/>
    </reaction>
</comment>
<feature type="signal peptide" evidence="10">
    <location>
        <begin position="1"/>
        <end position="20"/>
    </location>
</feature>
<evidence type="ECO:0000256" key="9">
    <source>
        <dbReference type="ARBA" id="ARBA00093353"/>
    </source>
</evidence>
<comment type="similarity">
    <text evidence="2">Belongs to the palmitoyl-protein thioesterase family.</text>
</comment>
<dbReference type="PANTHER" id="PTHR11247">
    <property type="entry name" value="PALMITOYL-PROTEIN THIOESTERASE/DOLICHYLDIPHOSPHATASE 1"/>
    <property type="match status" value="1"/>
</dbReference>
<dbReference type="GO" id="GO:0098599">
    <property type="term" value="F:palmitoyl hydrolase activity"/>
    <property type="evidence" value="ECO:0007669"/>
    <property type="project" value="UniProtKB-ARBA"/>
</dbReference>
<proteinExistence type="inferred from homology"/>
<dbReference type="EMBL" id="GBRD01008672">
    <property type="protein sequence ID" value="JAG57149.1"/>
    <property type="molecule type" value="Transcribed_RNA"/>
</dbReference>
<evidence type="ECO:0000256" key="2">
    <source>
        <dbReference type="ARBA" id="ARBA00010758"/>
    </source>
</evidence>
<dbReference type="EC" id="3.1.2.2" evidence="7"/>
<evidence type="ECO:0000313" key="11">
    <source>
        <dbReference type="EMBL" id="JAG64779.1"/>
    </source>
</evidence>
<sequence length="288" mass="32841">MEILLIFNMIIVIFPRCSVSYKPVIIIHGVLTGNITMLPLANRIQEIHPGTNVFVTDRFGGWSSLEPMWHQVLEIGTDTLQFMASHPQGVHLIGYSQGGLIARGILENYHLHNVNTFISLSSPQCGQYGTKFLHLFFPTLACDTAYELFYSMAGQHTSVGNYWNDPYHQKLFFEYSTYLPYINNLVETEKSESFKAGITRLKKMILIGGPDDGVITPWQSSHFGCYRGEKNLTVVEMKDQGFYKNDSFGLRTLDETGRLVIHSLEGHSHFDWHTNHSIIDKFIIPYLD</sequence>
<accession>A0A0K8TH02</accession>
<protein>
    <recommendedName>
        <fullName evidence="7">palmitoyl-CoA hydrolase</fullName>
        <ecNumber evidence="7">3.1.2.2</ecNumber>
    </recommendedName>
</protein>
<comment type="subcellular location">
    <subcellularLocation>
        <location evidence="1">Lysosome</location>
    </subcellularLocation>
</comment>
<evidence type="ECO:0000256" key="7">
    <source>
        <dbReference type="ARBA" id="ARBA00038848"/>
    </source>
</evidence>
<evidence type="ECO:0000256" key="8">
    <source>
        <dbReference type="ARBA" id="ARBA00093223"/>
    </source>
</evidence>
<evidence type="ECO:0000256" key="6">
    <source>
        <dbReference type="ARBA" id="ARBA00023228"/>
    </source>
</evidence>
<dbReference type="Pfam" id="PF02089">
    <property type="entry name" value="Palm_thioest"/>
    <property type="match status" value="1"/>
</dbReference>
<evidence type="ECO:0000256" key="5">
    <source>
        <dbReference type="ARBA" id="ARBA00023180"/>
    </source>
</evidence>